<dbReference type="AlphaFoldDB" id="A0A3E0UJ60"/>
<gene>
    <name evidence="2" type="ORF">DXX92_17195</name>
</gene>
<sequence length="179" mass="20634">MMQFIPVFTSCFQRCTRGAMMMAILFSTMSSQLLAASVEVEWREPDNYRDIHPGGNSREQFRATTFADLERNFGELAKSLPDSQTLKIVVRDLDLAGYVNVDSKTQRRRFISSTYFPRMKFTYKLYDDAGQVIKAGGAYLKKPDFIATTANIYKDKTLGYEKQMIDQWYAETFMPSESE</sequence>
<accession>A0A3E0UJ60</accession>
<dbReference type="RefSeq" id="WP_116001876.1">
    <property type="nucleotide sequence ID" value="NZ_QUOV01000001.1"/>
</dbReference>
<reference evidence="2 3" key="1">
    <citation type="submission" date="2018-08" db="EMBL/GenBank/DDBJ databases">
        <title>Thalassotalea euphylliae genome.</title>
        <authorList>
            <person name="Summers S."/>
            <person name="Rice S.A."/>
            <person name="Freckelton M.L."/>
            <person name="Nedved B.T."/>
            <person name="Hadfield M.G."/>
        </authorList>
    </citation>
    <scope>NUCLEOTIDE SEQUENCE [LARGE SCALE GENOMIC DNA]</scope>
    <source>
        <strain evidence="2 3">H2</strain>
    </source>
</reference>
<proteinExistence type="predicted"/>
<dbReference type="OrthoDB" id="195620at2"/>
<dbReference type="EMBL" id="QUOV01000001">
    <property type="protein sequence ID" value="REL36906.1"/>
    <property type="molecule type" value="Genomic_DNA"/>
</dbReference>
<evidence type="ECO:0000256" key="1">
    <source>
        <dbReference type="SAM" id="SignalP"/>
    </source>
</evidence>
<evidence type="ECO:0000313" key="2">
    <source>
        <dbReference type="EMBL" id="REL36906.1"/>
    </source>
</evidence>
<keyword evidence="1" id="KW-0732">Signal</keyword>
<comment type="caution">
    <text evidence="2">The sequence shown here is derived from an EMBL/GenBank/DDBJ whole genome shotgun (WGS) entry which is preliminary data.</text>
</comment>
<feature type="chain" id="PRO_5017613523" evidence="1">
    <location>
        <begin position="36"/>
        <end position="179"/>
    </location>
</feature>
<organism evidence="2 3">
    <name type="scientific">Thalassotalea euphylliae</name>
    <dbReference type="NCBI Taxonomy" id="1655234"/>
    <lineage>
        <taxon>Bacteria</taxon>
        <taxon>Pseudomonadati</taxon>
        <taxon>Pseudomonadota</taxon>
        <taxon>Gammaproteobacteria</taxon>
        <taxon>Alteromonadales</taxon>
        <taxon>Colwelliaceae</taxon>
        <taxon>Thalassotalea</taxon>
    </lineage>
</organism>
<dbReference type="InterPro" id="IPR021557">
    <property type="entry name" value="DUF3016"/>
</dbReference>
<evidence type="ECO:0000313" key="3">
    <source>
        <dbReference type="Proteomes" id="UP000256999"/>
    </source>
</evidence>
<feature type="signal peptide" evidence="1">
    <location>
        <begin position="1"/>
        <end position="35"/>
    </location>
</feature>
<dbReference type="Pfam" id="PF11454">
    <property type="entry name" value="DUF3016"/>
    <property type="match status" value="1"/>
</dbReference>
<dbReference type="Proteomes" id="UP000256999">
    <property type="component" value="Unassembled WGS sequence"/>
</dbReference>
<protein>
    <submittedName>
        <fullName evidence="2">DUF3016 domain-containing protein</fullName>
    </submittedName>
</protein>
<name>A0A3E0UJ60_9GAMM</name>